<dbReference type="PANTHER" id="PTHR31223:SF70">
    <property type="entry name" value="LOG FAMILY PROTEIN YJL055W"/>
    <property type="match status" value="1"/>
</dbReference>
<dbReference type="EC" id="3.2.2.n1" evidence="2"/>
<keyword evidence="2" id="KW-0203">Cytokinin biosynthesis</keyword>
<dbReference type="InterPro" id="IPR031100">
    <property type="entry name" value="LOG_fam"/>
</dbReference>
<accession>A0A449BEG4</accession>
<dbReference type="GO" id="GO:0005829">
    <property type="term" value="C:cytosol"/>
    <property type="evidence" value="ECO:0007669"/>
    <property type="project" value="TreeGrafter"/>
</dbReference>
<dbReference type="GO" id="GO:0016799">
    <property type="term" value="F:hydrolase activity, hydrolyzing N-glycosyl compounds"/>
    <property type="evidence" value="ECO:0007669"/>
    <property type="project" value="TreeGrafter"/>
</dbReference>
<evidence type="ECO:0000256" key="2">
    <source>
        <dbReference type="RuleBase" id="RU363015"/>
    </source>
</evidence>
<reference evidence="3 4" key="1">
    <citation type="submission" date="2019-01" db="EMBL/GenBank/DDBJ databases">
        <authorList>
            <consortium name="Pathogen Informatics"/>
        </authorList>
    </citation>
    <scope>NUCLEOTIDE SEQUENCE [LARGE SCALE GENOMIC DNA]</scope>
    <source>
        <strain evidence="3 4">NCTC10138</strain>
    </source>
</reference>
<evidence type="ECO:0000313" key="4">
    <source>
        <dbReference type="Proteomes" id="UP000289841"/>
    </source>
</evidence>
<dbReference type="OrthoDB" id="9801098at2"/>
<keyword evidence="4" id="KW-1185">Reference proteome</keyword>
<protein>
    <recommendedName>
        <fullName evidence="2">Cytokinin riboside 5'-monophosphate phosphoribohydrolase</fullName>
        <ecNumber evidence="2">3.2.2.n1</ecNumber>
    </recommendedName>
</protein>
<dbReference type="RefSeq" id="WP_026391083.1">
    <property type="nucleotide sequence ID" value="NZ_LR215048.1"/>
</dbReference>
<dbReference type="PANTHER" id="PTHR31223">
    <property type="entry name" value="LOG FAMILY PROTEIN YJL055W"/>
    <property type="match status" value="1"/>
</dbReference>
<keyword evidence="2" id="KW-0378">Hydrolase</keyword>
<dbReference type="InterPro" id="IPR005269">
    <property type="entry name" value="LOG"/>
</dbReference>
<dbReference type="STRING" id="1278311.GCA_000428705_00198"/>
<organism evidence="3 4">
    <name type="scientific">Haploplasma axanthum</name>
    <name type="common">Acholeplasma axanthum</name>
    <dbReference type="NCBI Taxonomy" id="29552"/>
    <lineage>
        <taxon>Bacteria</taxon>
        <taxon>Bacillati</taxon>
        <taxon>Mycoplasmatota</taxon>
        <taxon>Mollicutes</taxon>
        <taxon>Acholeplasmatales</taxon>
        <taxon>Acholeplasmataceae</taxon>
        <taxon>Haploplasma</taxon>
    </lineage>
</organism>
<dbReference type="KEGG" id="aaxa:NCTC10138_01204"/>
<dbReference type="Gene3D" id="3.40.50.450">
    <property type="match status" value="1"/>
</dbReference>
<dbReference type="SUPFAM" id="SSF102405">
    <property type="entry name" value="MCP/YpsA-like"/>
    <property type="match status" value="1"/>
</dbReference>
<dbReference type="GO" id="GO:0009691">
    <property type="term" value="P:cytokinin biosynthetic process"/>
    <property type="evidence" value="ECO:0007669"/>
    <property type="project" value="UniProtKB-UniRule"/>
</dbReference>
<dbReference type="Pfam" id="PF03641">
    <property type="entry name" value="Lysine_decarbox"/>
    <property type="match status" value="1"/>
</dbReference>
<evidence type="ECO:0000313" key="3">
    <source>
        <dbReference type="EMBL" id="VEU80818.1"/>
    </source>
</evidence>
<name>A0A449BEG4_HAPAX</name>
<dbReference type="NCBIfam" id="TIGR00730">
    <property type="entry name" value="Rossman fold protein, TIGR00730 family"/>
    <property type="match status" value="1"/>
</dbReference>
<dbReference type="Proteomes" id="UP000289841">
    <property type="component" value="Chromosome"/>
</dbReference>
<dbReference type="AlphaFoldDB" id="A0A449BEG4"/>
<evidence type="ECO:0000256" key="1">
    <source>
        <dbReference type="ARBA" id="ARBA00006763"/>
    </source>
</evidence>
<sequence length="187" mass="21141">MKIAVYCGANSGDNEIYAKKAFELGKWIGENNHTLVYGGGKRGLMGLIAKTVLEYGGLVIGIMPQFLIDKELAFKEITEFIIVDNMSIRKHKMFELSDAFIAMPGGAGTLEEITEVISWAGIGQNASPCILYNVNNFYKHLYEQYKVMTDTGFFSKETFDKILFSDNVKTINEFINNYEPPKFRTFK</sequence>
<proteinExistence type="inferred from homology"/>
<dbReference type="EMBL" id="LR215048">
    <property type="protein sequence ID" value="VEU80818.1"/>
    <property type="molecule type" value="Genomic_DNA"/>
</dbReference>
<gene>
    <name evidence="3" type="primary">yvdD</name>
    <name evidence="3" type="ORF">NCTC10138_01204</name>
</gene>
<comment type="similarity">
    <text evidence="1 2">Belongs to the LOG family.</text>
</comment>